<dbReference type="NCBIfam" id="TIGR00057">
    <property type="entry name" value="L-threonylcarbamoyladenylate synthase"/>
    <property type="match status" value="1"/>
</dbReference>
<feature type="domain" description="YrdC-like" evidence="1">
    <location>
        <begin position="14"/>
        <end position="202"/>
    </location>
</feature>
<dbReference type="InterPro" id="IPR017945">
    <property type="entry name" value="DHBP_synth_RibB-like_a/b_dom"/>
</dbReference>
<dbReference type="AlphaFoldDB" id="A0A0S2I1N5"/>
<dbReference type="SUPFAM" id="SSF55821">
    <property type="entry name" value="YrdC/RibB"/>
    <property type="match status" value="1"/>
</dbReference>
<dbReference type="PANTHER" id="PTHR42828">
    <property type="entry name" value="DHBP SYNTHASE RIBB-LIKE ALPHA/BETA DOMAIN-CONTAINING PROTEIN"/>
    <property type="match status" value="1"/>
</dbReference>
<dbReference type="STRING" id="1307839.L21SP5_02626"/>
<gene>
    <name evidence="2" type="primary">rimN_1</name>
    <name evidence="2" type="ORF">L21SP5_02626</name>
</gene>
<dbReference type="PANTHER" id="PTHR42828:SF3">
    <property type="entry name" value="THREONYLCARBAMOYL-AMP SYNTHASE"/>
    <property type="match status" value="1"/>
</dbReference>
<dbReference type="PATRIC" id="fig|1307839.3.peg.2757"/>
<organism evidence="2 3">
    <name type="scientific">Salinivirga cyanobacteriivorans</name>
    <dbReference type="NCBI Taxonomy" id="1307839"/>
    <lineage>
        <taxon>Bacteria</taxon>
        <taxon>Pseudomonadati</taxon>
        <taxon>Bacteroidota</taxon>
        <taxon>Bacteroidia</taxon>
        <taxon>Bacteroidales</taxon>
        <taxon>Salinivirgaceae</taxon>
        <taxon>Salinivirga</taxon>
    </lineage>
</organism>
<sequence>MSDYIKLYQEATDQGLVRNVAEILEEGAIVILPTDSVYSLACDIQNERALEKMARLKGLKLKEAEFSIICENLSQLSDYCKPINNQIFKLLKKNLPGPFTFILEANNNIPKIFKKNKKTVGIRIPDNNITRQIVGELGRAVIVTSVKDDDEILEYTTDPELIYEQYEKQVDMVVDGGLGHIKPSTVVDCSSGGVEIIREGIGELKL</sequence>
<dbReference type="KEGG" id="blq:L21SP5_02626"/>
<accession>A0A0S2I1N5</accession>
<keyword evidence="3" id="KW-1185">Reference proteome</keyword>
<dbReference type="Gene3D" id="3.90.870.10">
    <property type="entry name" value="DHBP synthase"/>
    <property type="match status" value="1"/>
</dbReference>
<protein>
    <submittedName>
        <fullName evidence="2">T(6)A37 threonylcarbamoyladenosine biosynthesis protein RimN</fullName>
    </submittedName>
</protein>
<dbReference type="OrthoDB" id="9814580at2"/>
<proteinExistence type="predicted"/>
<dbReference type="Proteomes" id="UP000064893">
    <property type="component" value="Chromosome"/>
</dbReference>
<reference evidence="2 3" key="1">
    <citation type="submission" date="2015-11" db="EMBL/GenBank/DDBJ databases">
        <title>Description and complete genome sequence of a novel strain predominating in hypersaline microbial mats and representing a new family of the Bacteriodetes phylum.</title>
        <authorList>
            <person name="Spring S."/>
            <person name="Bunk B."/>
            <person name="Sproer C."/>
            <person name="Klenk H.-P."/>
        </authorList>
    </citation>
    <scope>NUCLEOTIDE SEQUENCE [LARGE SCALE GENOMIC DNA]</scope>
    <source>
        <strain evidence="2 3">L21-Spi-D4</strain>
    </source>
</reference>
<dbReference type="PROSITE" id="PS51163">
    <property type="entry name" value="YRDC"/>
    <property type="match status" value="1"/>
</dbReference>
<dbReference type="EMBL" id="CP013118">
    <property type="protein sequence ID" value="ALO16249.1"/>
    <property type="molecule type" value="Genomic_DNA"/>
</dbReference>
<evidence type="ECO:0000313" key="3">
    <source>
        <dbReference type="Proteomes" id="UP000064893"/>
    </source>
</evidence>
<dbReference type="InterPro" id="IPR052532">
    <property type="entry name" value="SUA5_domain"/>
</dbReference>
<dbReference type="InterPro" id="IPR006070">
    <property type="entry name" value="Sua5-like_dom"/>
</dbReference>
<evidence type="ECO:0000313" key="2">
    <source>
        <dbReference type="EMBL" id="ALO16249.1"/>
    </source>
</evidence>
<dbReference type="RefSeq" id="WP_057953639.1">
    <property type="nucleotide sequence ID" value="NZ_CP013118.1"/>
</dbReference>
<dbReference type="GO" id="GO:0003725">
    <property type="term" value="F:double-stranded RNA binding"/>
    <property type="evidence" value="ECO:0007669"/>
    <property type="project" value="InterPro"/>
</dbReference>
<name>A0A0S2I1N5_9BACT</name>
<evidence type="ECO:0000259" key="1">
    <source>
        <dbReference type="PROSITE" id="PS51163"/>
    </source>
</evidence>
<dbReference type="Pfam" id="PF01300">
    <property type="entry name" value="Sua5_yciO_yrdC"/>
    <property type="match status" value="1"/>
</dbReference>